<sequence>MLQKKCGIDPPLAILLHSNIRWGTVEGMLSRSYVLRQAINLVINSADELYGQITTIRRDSCAREHIPWSVFVLKPSDWECVQDMRAVILDANNIQQLFSDEHCATLWQAIPALEELQMAWENKRDSSKYNQYRNAIQDGLDKINKYYNCLDDKPVYTLTLVLHPYYKLDYIKMAWGRADQQAEDIAAGNRHAKNWHDEAMQVVEDAM</sequence>
<dbReference type="AlphaFoldDB" id="A0A8I3A5S0"/>
<name>A0A8I3A5S0_9AGAM</name>
<evidence type="ECO:0000313" key="2">
    <source>
        <dbReference type="Proteomes" id="UP000683000"/>
    </source>
</evidence>
<reference evidence="1" key="1">
    <citation type="submission" date="2021-03" db="EMBL/GenBank/DDBJ databases">
        <title>Evolutionary innovations through gain and loss of genes in the ectomycorrhizal Boletales.</title>
        <authorList>
            <person name="Wu G."/>
            <person name="Miyauchi S."/>
            <person name="Morin E."/>
            <person name="Yang Z.-L."/>
            <person name="Xu J."/>
            <person name="Martin F.M."/>
        </authorList>
    </citation>
    <scope>NUCLEOTIDE SEQUENCE</scope>
    <source>
        <strain evidence="1">BR01</strain>
    </source>
</reference>
<dbReference type="SUPFAM" id="SSF53098">
    <property type="entry name" value="Ribonuclease H-like"/>
    <property type="match status" value="1"/>
</dbReference>
<organism evidence="1 2">
    <name type="scientific">Boletus reticuloceps</name>
    <dbReference type="NCBI Taxonomy" id="495285"/>
    <lineage>
        <taxon>Eukaryota</taxon>
        <taxon>Fungi</taxon>
        <taxon>Dikarya</taxon>
        <taxon>Basidiomycota</taxon>
        <taxon>Agaricomycotina</taxon>
        <taxon>Agaricomycetes</taxon>
        <taxon>Agaricomycetidae</taxon>
        <taxon>Boletales</taxon>
        <taxon>Boletineae</taxon>
        <taxon>Boletaceae</taxon>
        <taxon>Boletoideae</taxon>
        <taxon>Boletus</taxon>
    </lineage>
</organism>
<gene>
    <name evidence="1" type="ORF">JVT61DRAFT_9604</name>
</gene>
<comment type="caution">
    <text evidence="1">The sequence shown here is derived from an EMBL/GenBank/DDBJ whole genome shotgun (WGS) entry which is preliminary data.</text>
</comment>
<dbReference type="EMBL" id="JAGFBS010000035">
    <property type="protein sequence ID" value="KAG6371388.1"/>
    <property type="molecule type" value="Genomic_DNA"/>
</dbReference>
<evidence type="ECO:0000313" key="1">
    <source>
        <dbReference type="EMBL" id="KAG6371388.1"/>
    </source>
</evidence>
<accession>A0A8I3A5S0</accession>
<proteinExistence type="predicted"/>
<protein>
    <submittedName>
        <fullName evidence="1">Uncharacterized protein</fullName>
    </submittedName>
</protein>
<keyword evidence="2" id="KW-1185">Reference proteome</keyword>
<dbReference type="InterPro" id="IPR012337">
    <property type="entry name" value="RNaseH-like_sf"/>
</dbReference>
<dbReference type="OrthoDB" id="2661839at2759"/>
<dbReference type="Proteomes" id="UP000683000">
    <property type="component" value="Unassembled WGS sequence"/>
</dbReference>